<proteinExistence type="predicted"/>
<accession>A0A6B2NXN2</accession>
<gene>
    <name evidence="2" type="ORF">G0P99_19660</name>
</gene>
<feature type="signal peptide" evidence="1">
    <location>
        <begin position="1"/>
        <end position="18"/>
    </location>
</feature>
<reference evidence="2" key="1">
    <citation type="submission" date="2020-02" db="EMBL/GenBank/DDBJ databases">
        <title>Delineation of the pyrene-degrading pathway in Roseobacter clade bacteria by genomic analysis.</title>
        <authorList>
            <person name="Zhou H."/>
            <person name="Wang H."/>
        </authorList>
    </citation>
    <scope>NUCLEOTIDE SEQUENCE</scope>
    <source>
        <strain evidence="2">PrR005</strain>
    </source>
</reference>
<name>A0A6B2NXN2_9RHOB</name>
<feature type="chain" id="PRO_5025598913" description="YbjN domain-containing protein" evidence="1">
    <location>
        <begin position="19"/>
        <end position="172"/>
    </location>
</feature>
<evidence type="ECO:0000313" key="2">
    <source>
        <dbReference type="EMBL" id="NDW47169.1"/>
    </source>
</evidence>
<dbReference type="SUPFAM" id="SSF69635">
    <property type="entry name" value="Type III secretory system chaperone-like"/>
    <property type="match status" value="1"/>
</dbReference>
<sequence length="172" mass="18556">MTRWLALCLVALTLPAAAQEAEAPMTYERLGRIVFALDPEAEPQGPGFTMRVGGVAILIVTDQEADRMRAMSPIRPAKGLTQADLERMMQANFDSALDARYAIANGTLWSVFIHPLSPLERDEFISGLGQVANVAQSYGTLYSGGALQYGGGDSGGLQRQLIDELLKKGEDL</sequence>
<evidence type="ECO:0008006" key="3">
    <source>
        <dbReference type="Google" id="ProtNLM"/>
    </source>
</evidence>
<evidence type="ECO:0000256" key="1">
    <source>
        <dbReference type="SAM" id="SignalP"/>
    </source>
</evidence>
<protein>
    <recommendedName>
        <fullName evidence="3">YbjN domain-containing protein</fullName>
    </recommendedName>
</protein>
<dbReference type="AlphaFoldDB" id="A0A6B2NXN2"/>
<comment type="caution">
    <text evidence="2">The sequence shown here is derived from an EMBL/GenBank/DDBJ whole genome shotgun (WGS) entry which is preliminary data.</text>
</comment>
<keyword evidence="1" id="KW-0732">Signal</keyword>
<organism evidence="2">
    <name type="scientific">Ruegeria sp. PrR005</name>
    <dbReference type="NCBI Taxonomy" id="2706882"/>
    <lineage>
        <taxon>Bacteria</taxon>
        <taxon>Pseudomonadati</taxon>
        <taxon>Pseudomonadota</taxon>
        <taxon>Alphaproteobacteria</taxon>
        <taxon>Rhodobacterales</taxon>
        <taxon>Roseobacteraceae</taxon>
        <taxon>Ruegeria</taxon>
    </lineage>
</organism>
<dbReference type="RefSeq" id="WP_164132175.1">
    <property type="nucleotide sequence ID" value="NZ_JAAGOX010000053.1"/>
</dbReference>
<dbReference type="Gene3D" id="3.30.1460.10">
    <property type="match status" value="1"/>
</dbReference>
<dbReference type="EMBL" id="JAAGOX010000053">
    <property type="protein sequence ID" value="NDW47169.1"/>
    <property type="molecule type" value="Genomic_DNA"/>
</dbReference>